<protein>
    <submittedName>
        <fullName evidence="1">Uncharacterized protein</fullName>
    </submittedName>
</protein>
<name>A0A838AYA6_9HYPH</name>
<dbReference type="RefSeq" id="WP_181055542.1">
    <property type="nucleotide sequence ID" value="NZ_JACDTY010000001.1"/>
</dbReference>
<proteinExistence type="predicted"/>
<reference evidence="1 2" key="1">
    <citation type="submission" date="2020-07" db="EMBL/GenBank/DDBJ databases">
        <title>Definition of the novel symbiovar canariense within Mesorhizobium novociceri, a new species of genus Mesorhizobium nodulating Cicer canariense in the Caldera de Taburiente National Park (La Palma, Canary Islands).</title>
        <authorList>
            <person name="Leon-Barrios M."/>
            <person name="Perez-Yepez J."/>
            <person name="Flores-Felix J.D."/>
            <person name="Ramirez-Baena M.H."/>
            <person name="Pulido-Suarez L."/>
            <person name="Igual J.M."/>
            <person name="Velazquez E."/>
            <person name="Peix A."/>
        </authorList>
    </citation>
    <scope>NUCLEOTIDE SEQUENCE [LARGE SCALE GENOMIC DNA]</scope>
    <source>
        <strain evidence="1 2">CCANP35</strain>
    </source>
</reference>
<organism evidence="1 2">
    <name type="scientific">Mesorhizobium neociceri</name>
    <dbReference type="NCBI Taxonomy" id="1307853"/>
    <lineage>
        <taxon>Bacteria</taxon>
        <taxon>Pseudomonadati</taxon>
        <taxon>Pseudomonadota</taxon>
        <taxon>Alphaproteobacteria</taxon>
        <taxon>Hyphomicrobiales</taxon>
        <taxon>Phyllobacteriaceae</taxon>
        <taxon>Mesorhizobium</taxon>
    </lineage>
</organism>
<dbReference type="Proteomes" id="UP000558284">
    <property type="component" value="Unassembled WGS sequence"/>
</dbReference>
<comment type="caution">
    <text evidence="1">The sequence shown here is derived from an EMBL/GenBank/DDBJ whole genome shotgun (WGS) entry which is preliminary data.</text>
</comment>
<accession>A0A838AYA6</accession>
<evidence type="ECO:0000313" key="1">
    <source>
        <dbReference type="EMBL" id="MBA1138801.1"/>
    </source>
</evidence>
<keyword evidence="2" id="KW-1185">Reference proteome</keyword>
<dbReference type="EMBL" id="JACDTY010000001">
    <property type="protein sequence ID" value="MBA1138801.1"/>
    <property type="molecule type" value="Genomic_DNA"/>
</dbReference>
<gene>
    <name evidence="1" type="ORF">H0241_00825</name>
</gene>
<sequence>MAAWESHNLTTLALDHTAFIDSIVELIARDPAEQVATTIIHDCIVRWGSSC</sequence>
<dbReference type="AlphaFoldDB" id="A0A838AYA6"/>
<evidence type="ECO:0000313" key="2">
    <source>
        <dbReference type="Proteomes" id="UP000558284"/>
    </source>
</evidence>